<dbReference type="HAMAP" id="MF_00261">
    <property type="entry name" value="RNApol_arch_Rpo11"/>
    <property type="match status" value="1"/>
</dbReference>
<evidence type="ECO:0000259" key="7">
    <source>
        <dbReference type="Pfam" id="PF13656"/>
    </source>
</evidence>
<evidence type="ECO:0000256" key="6">
    <source>
        <dbReference type="SAM" id="MobiDB-lite"/>
    </source>
</evidence>
<dbReference type="InterPro" id="IPR036603">
    <property type="entry name" value="RBP11-like"/>
</dbReference>
<comment type="similarity">
    <text evidence="5">Belongs to the archaeal Rpo11/eukaryotic RPB11/RPC19 RNA polymerase subunit family.</text>
</comment>
<dbReference type="InterPro" id="IPR009025">
    <property type="entry name" value="RBP11-like_dimer"/>
</dbReference>
<keyword evidence="2" id="KW-0240">DNA-directed RNA polymerase</keyword>
<evidence type="ECO:0000256" key="5">
    <source>
        <dbReference type="ARBA" id="ARBA00025751"/>
    </source>
</evidence>
<dbReference type="PANTHER" id="PTHR13946:SF28">
    <property type="entry name" value="DNA-DIRECTED RNA POLYMERASES I AND III SUBUNIT RPAC2"/>
    <property type="match status" value="1"/>
</dbReference>
<dbReference type="SUPFAM" id="SSF55257">
    <property type="entry name" value="RBP11-like subunits of RNA polymerase"/>
    <property type="match status" value="1"/>
</dbReference>
<comment type="caution">
    <text evidence="8">The sequence shown here is derived from an EMBL/GenBank/DDBJ whole genome shotgun (WGS) entry which is preliminary data.</text>
</comment>
<keyword evidence="4" id="KW-0539">Nucleus</keyword>
<dbReference type="InterPro" id="IPR008193">
    <property type="entry name" value="RNA_pol_Rpb11_13-16kDa_CS"/>
</dbReference>
<evidence type="ECO:0000256" key="2">
    <source>
        <dbReference type="ARBA" id="ARBA00022478"/>
    </source>
</evidence>
<dbReference type="Proteomes" id="UP001629113">
    <property type="component" value="Unassembled WGS sequence"/>
</dbReference>
<dbReference type="EMBL" id="JBFCZG010000001">
    <property type="protein sequence ID" value="KAL3427074.1"/>
    <property type="molecule type" value="Genomic_DNA"/>
</dbReference>
<reference evidence="8 9" key="1">
    <citation type="submission" date="2024-06" db="EMBL/GenBank/DDBJ databases">
        <title>Complete genome of Phlyctema vagabunda strain 19-DSS-EL-015.</title>
        <authorList>
            <person name="Fiorenzani C."/>
        </authorList>
    </citation>
    <scope>NUCLEOTIDE SEQUENCE [LARGE SCALE GENOMIC DNA]</scope>
    <source>
        <strain evidence="8 9">19-DSS-EL-015</strain>
    </source>
</reference>
<organism evidence="8 9">
    <name type="scientific">Phlyctema vagabunda</name>
    <dbReference type="NCBI Taxonomy" id="108571"/>
    <lineage>
        <taxon>Eukaryota</taxon>
        <taxon>Fungi</taxon>
        <taxon>Dikarya</taxon>
        <taxon>Ascomycota</taxon>
        <taxon>Pezizomycotina</taxon>
        <taxon>Leotiomycetes</taxon>
        <taxon>Helotiales</taxon>
        <taxon>Dermateaceae</taxon>
        <taxon>Phlyctema</taxon>
    </lineage>
</organism>
<feature type="region of interest" description="Disordered" evidence="6">
    <location>
        <begin position="1"/>
        <end position="51"/>
    </location>
</feature>
<feature type="domain" description="DNA-directed RNA polymerase RBP11-like dimerisation" evidence="7">
    <location>
        <begin position="65"/>
        <end position="136"/>
    </location>
</feature>
<proteinExistence type="inferred from homology"/>
<evidence type="ECO:0000256" key="1">
    <source>
        <dbReference type="ARBA" id="ARBA00004123"/>
    </source>
</evidence>
<dbReference type="PANTHER" id="PTHR13946">
    <property type="entry name" value="DNA-DIRECTED RNA POLYMERASE I,II,III"/>
    <property type="match status" value="1"/>
</dbReference>
<evidence type="ECO:0000313" key="9">
    <source>
        <dbReference type="Proteomes" id="UP001629113"/>
    </source>
</evidence>
<dbReference type="Gene3D" id="3.30.1360.10">
    <property type="entry name" value="RNA polymerase, RBP11-like subunit"/>
    <property type="match status" value="1"/>
</dbReference>
<accession>A0ABR4PUX3</accession>
<gene>
    <name evidence="8" type="ORF">PVAG01_00583</name>
</gene>
<sequence length="162" mass="17672">MAPSRSKKVAAAAPPPVEEDVAMEDAPVAAVDVDEDEGEDQEPPPDEDTLEERITVLPGGTEQAASFQMKKEDHTLGNALRYIIMKNPNVEFCGYSIPHPSEALMNIRIQTYEGTAKEALMKGLDDLMDLCDVVASKFSAARDGYMSSEAGRRDQPEEEVEA</sequence>
<evidence type="ECO:0000256" key="4">
    <source>
        <dbReference type="ARBA" id="ARBA00023242"/>
    </source>
</evidence>
<name>A0ABR4PUX3_9HELO</name>
<comment type="subcellular location">
    <subcellularLocation>
        <location evidence="1">Nucleus</location>
    </subcellularLocation>
</comment>
<feature type="compositionally biased region" description="Acidic residues" evidence="6">
    <location>
        <begin position="32"/>
        <end position="50"/>
    </location>
</feature>
<keyword evidence="3" id="KW-0804">Transcription</keyword>
<dbReference type="PROSITE" id="PS01154">
    <property type="entry name" value="RNA_POL_L_13KD"/>
    <property type="match status" value="1"/>
</dbReference>
<dbReference type="InterPro" id="IPR022905">
    <property type="entry name" value="Rpo11-like"/>
</dbReference>
<evidence type="ECO:0000313" key="8">
    <source>
        <dbReference type="EMBL" id="KAL3427074.1"/>
    </source>
</evidence>
<keyword evidence="9" id="KW-1185">Reference proteome</keyword>
<dbReference type="Pfam" id="PF13656">
    <property type="entry name" value="RNA_pol_L_2"/>
    <property type="match status" value="1"/>
</dbReference>
<evidence type="ECO:0000256" key="3">
    <source>
        <dbReference type="ARBA" id="ARBA00023163"/>
    </source>
</evidence>
<dbReference type="CDD" id="cd07029">
    <property type="entry name" value="RNAP_I_III_AC19"/>
    <property type="match status" value="1"/>
</dbReference>
<dbReference type="InterPro" id="IPR033898">
    <property type="entry name" value="RNAP_AC19"/>
</dbReference>
<protein>
    <recommendedName>
        <fullName evidence="7">DNA-directed RNA polymerase RBP11-like dimerisation domain-containing protein</fullName>
    </recommendedName>
</protein>